<reference evidence="3" key="2">
    <citation type="submission" date="2005-09" db="EMBL/GenBank/DDBJ databases">
        <title>Insights into the pathogenicity island of Erwinia pyrifoliae WT3 and Japanese Erwinia Ejp617, and its relatedness with PAI of Erwinia amylovora.</title>
        <authorList>
            <person name="Thapa S.P."/>
            <person name="Cho S."/>
            <person name="Hur J.H."/>
            <person name="Lim C.K."/>
        </authorList>
    </citation>
    <scope>NUCLEOTIDE SEQUENCE</scope>
    <source>
        <strain evidence="3">WT3</strain>
    </source>
</reference>
<dbReference type="SUPFAM" id="SSF55347">
    <property type="entry name" value="Glyceraldehyde-3-phosphate dehydrogenase-like, C-terminal domain"/>
    <property type="match status" value="1"/>
</dbReference>
<dbReference type="PANTHER" id="PTHR43708">
    <property type="entry name" value="CONSERVED EXPRESSED OXIDOREDUCTASE (EUROFUNG)"/>
    <property type="match status" value="1"/>
</dbReference>
<dbReference type="PANTHER" id="PTHR43708:SF1">
    <property type="entry name" value="GALACTOSE_LACTOSE METABOLISM REGULATORY PROTEIN GAL80"/>
    <property type="match status" value="1"/>
</dbReference>
<name>Q6QPL7_ERWPY</name>
<evidence type="ECO:0000259" key="1">
    <source>
        <dbReference type="Pfam" id="PF01408"/>
    </source>
</evidence>
<dbReference type="SUPFAM" id="SSF51735">
    <property type="entry name" value="NAD(P)-binding Rossmann-fold domains"/>
    <property type="match status" value="1"/>
</dbReference>
<accession>D0FVZ6</accession>
<reference evidence="3" key="4">
    <citation type="submission" date="2009-11" db="EMBL/GenBank/DDBJ databases">
        <authorList>
            <person name="Thapa S.P."/>
            <person name="Park D.H."/>
            <person name="Cho S.Y."/>
            <person name="Hur J.H."/>
            <person name="Lim C.K."/>
        </authorList>
    </citation>
    <scope>NUCLEOTIDE SEQUENCE</scope>
    <source>
        <strain evidence="3">WT3</strain>
    </source>
</reference>
<sequence length="389" mass="42494">MAGCLRCRTGLIRAGFPHYVHLTTRENRMSISKIRVGITGTGGWARYGHIPTLLALDNFDIVALAGRNKEKVEKYAAQFGIARAYASPDELLASPDIDLVVVLAPTPEHGRLAKAVIEAGKDVYSEWPLSTSTAESQQILALARAKGVKHIVGLQRRFSPSSRYWHDLIKQGCVGKIRAVRMSVGIDAFGEVMPEFARWALDAANFTELLSIYGGHFHDMLFHGVGFPQKLTAVVKNQFPLTTIAETGEKVPYTSPNEVMVIGTLSDGGLFSIQLEGGQKHRTGLQIDITGTEGVLRITNAHGFENKDDNSLAIMRNGVEAFAALPVPAEYAFLPVSHLDASSQDVAYLYTAYARDKATGSDEATTFEDAVNQHRLIDQITESSARFFS</sequence>
<reference evidence="3" key="3">
    <citation type="journal article" date="2008" name="Mol. Cells">
        <title>Genetic organization of the hrp genes cluster in Erwinia pyrifoliae and characterization of HR active domains in HrpNEp protein by mutational analysis.</title>
        <authorList>
            <person name="Shrestha R."/>
            <person name="Park D.H."/>
            <person name="Cho J.M."/>
            <person name="Cho S."/>
            <person name="Wilson C."/>
            <person name="Hwang I."/>
            <person name="Hur J.H."/>
            <person name="Lim C.K."/>
        </authorList>
    </citation>
    <scope>NUCLEOTIDE SEQUENCE</scope>
    <source>
        <strain evidence="3">WT3</strain>
    </source>
</reference>
<dbReference type="InterPro" id="IPR051317">
    <property type="entry name" value="Gfo/Idh/MocA_oxidoreduct"/>
</dbReference>
<protein>
    <recommendedName>
        <fullName evidence="4">Oxidoreductase</fullName>
    </recommendedName>
</protein>
<dbReference type="InterPro" id="IPR036291">
    <property type="entry name" value="NAD(P)-bd_dom_sf"/>
</dbReference>
<reference evidence="3" key="1">
    <citation type="journal article" date="2005" name="J. Gen. Plant Pathol.">
        <title>Identification of dspEF, hrpW, and hrpN loci and characterization of the hrpNEp gene in Erwinia pyrifoliae.</title>
        <authorList>
            <person name="Shrestha R."/>
            <person name="Tsuchiya K."/>
            <person name="Baek S.J."/>
            <person name="Bae H.N."/>
            <person name="Hwang I."/>
            <person name="Hur J.H."/>
            <person name="Lim C.K."/>
        </authorList>
    </citation>
    <scope>NUCLEOTIDE SEQUENCE</scope>
    <source>
        <strain evidence="3">WT3</strain>
    </source>
</reference>
<dbReference type="Gene3D" id="3.40.50.720">
    <property type="entry name" value="NAD(P)-binding Rossmann-like Domain"/>
    <property type="match status" value="1"/>
</dbReference>
<dbReference type="InterPro" id="IPR055080">
    <property type="entry name" value="Gal80p-like_C"/>
</dbReference>
<dbReference type="InterPro" id="IPR000683">
    <property type="entry name" value="Gfo/Idh/MocA-like_OxRdtase_N"/>
</dbReference>
<feature type="domain" description="Gfo/Idh/MocA-like oxidoreductase N-terminal" evidence="1">
    <location>
        <begin position="34"/>
        <end position="153"/>
    </location>
</feature>
<dbReference type="Pfam" id="PF01408">
    <property type="entry name" value="GFO_IDH_MocA"/>
    <property type="match status" value="1"/>
</dbReference>
<evidence type="ECO:0000313" key="3">
    <source>
        <dbReference type="EMBL" id="AAS45448.2"/>
    </source>
</evidence>
<evidence type="ECO:0008006" key="4">
    <source>
        <dbReference type="Google" id="ProtNLM"/>
    </source>
</evidence>
<proteinExistence type="predicted"/>
<accession>Q6QPL7</accession>
<dbReference type="OMA" id="VWSHRHA"/>
<feature type="domain" description="Gal80p-like C-terminal" evidence="2">
    <location>
        <begin position="163"/>
        <end position="299"/>
    </location>
</feature>
<dbReference type="EMBL" id="DQ180962">
    <property type="protein sequence ID" value="AAS45448.2"/>
    <property type="molecule type" value="Genomic_DNA"/>
</dbReference>
<evidence type="ECO:0000259" key="2">
    <source>
        <dbReference type="Pfam" id="PF22685"/>
    </source>
</evidence>
<dbReference type="GO" id="GO:0000166">
    <property type="term" value="F:nucleotide binding"/>
    <property type="evidence" value="ECO:0007669"/>
    <property type="project" value="InterPro"/>
</dbReference>
<dbReference type="AlphaFoldDB" id="Q6QPL7"/>
<dbReference type="Gene3D" id="3.30.360.10">
    <property type="entry name" value="Dihydrodipicolinate Reductase, domain 2"/>
    <property type="match status" value="1"/>
</dbReference>
<dbReference type="Pfam" id="PF22685">
    <property type="entry name" value="Gal80p_C-like"/>
    <property type="match status" value="1"/>
</dbReference>
<organism evidence="3">
    <name type="scientific">Erwinia pyrifoliae</name>
    <dbReference type="NCBI Taxonomy" id="79967"/>
    <lineage>
        <taxon>Bacteria</taxon>
        <taxon>Pseudomonadati</taxon>
        <taxon>Pseudomonadota</taxon>
        <taxon>Gammaproteobacteria</taxon>
        <taxon>Enterobacterales</taxon>
        <taxon>Erwiniaceae</taxon>
        <taxon>Erwinia</taxon>
    </lineage>
</organism>